<keyword evidence="13" id="KW-1185">Reference proteome</keyword>
<keyword evidence="6 10" id="KW-0862">Zinc</keyword>
<dbReference type="OrthoDB" id="9810445at2"/>
<name>A0A433VIS1_9CYAN</name>
<dbReference type="PANTHER" id="PTHR43221">
    <property type="entry name" value="PROTEASE HTPX"/>
    <property type="match status" value="1"/>
</dbReference>
<comment type="caution">
    <text evidence="12">The sequence shown here is derived from an EMBL/GenBank/DDBJ whole genome shotgun (WGS) entry which is preliminary data.</text>
</comment>
<dbReference type="Proteomes" id="UP000271624">
    <property type="component" value="Unassembled WGS sequence"/>
</dbReference>
<gene>
    <name evidence="12" type="ORF">DSM106972_032140</name>
</gene>
<evidence type="ECO:0000256" key="8">
    <source>
        <dbReference type="ARBA" id="ARBA00023049"/>
    </source>
</evidence>
<evidence type="ECO:0000313" key="12">
    <source>
        <dbReference type="EMBL" id="RUT06008.1"/>
    </source>
</evidence>
<keyword evidence="1" id="KW-1003">Cell membrane</keyword>
<dbReference type="PANTHER" id="PTHR43221:SF3">
    <property type="entry name" value="SLL1280 PROTEIN"/>
    <property type="match status" value="1"/>
</dbReference>
<evidence type="ECO:0000259" key="11">
    <source>
        <dbReference type="Pfam" id="PF01435"/>
    </source>
</evidence>
<evidence type="ECO:0000256" key="7">
    <source>
        <dbReference type="ARBA" id="ARBA00022989"/>
    </source>
</evidence>
<dbReference type="AlphaFoldDB" id="A0A433VIS1"/>
<keyword evidence="2 10" id="KW-0645">Protease</keyword>
<dbReference type="GO" id="GO:0004222">
    <property type="term" value="F:metalloendopeptidase activity"/>
    <property type="evidence" value="ECO:0007669"/>
    <property type="project" value="InterPro"/>
</dbReference>
<dbReference type="GO" id="GO:0006508">
    <property type="term" value="P:proteolysis"/>
    <property type="evidence" value="ECO:0007669"/>
    <property type="project" value="UniProtKB-KW"/>
</dbReference>
<dbReference type="CDD" id="cd07325">
    <property type="entry name" value="M48_Ste24p_like"/>
    <property type="match status" value="1"/>
</dbReference>
<dbReference type="InterPro" id="IPR001915">
    <property type="entry name" value="Peptidase_M48"/>
</dbReference>
<keyword evidence="5 10" id="KW-0378">Hydrolase</keyword>
<reference evidence="12" key="1">
    <citation type="submission" date="2018-12" db="EMBL/GenBank/DDBJ databases">
        <authorList>
            <person name="Will S."/>
            <person name="Neumann-Schaal M."/>
            <person name="Henke P."/>
        </authorList>
    </citation>
    <scope>NUCLEOTIDE SEQUENCE</scope>
    <source>
        <strain evidence="12">PCC 7102</strain>
    </source>
</reference>
<keyword evidence="4" id="KW-0479">Metal-binding</keyword>
<protein>
    <recommendedName>
        <fullName evidence="11">Peptidase M48 domain-containing protein</fullName>
    </recommendedName>
</protein>
<keyword evidence="8 10" id="KW-0482">Metalloprotease</keyword>
<keyword evidence="3" id="KW-0812">Transmembrane</keyword>
<sequence length="307" mass="34831">MARIQFPGLKTQVYEHPADRRALVSLERTPVLPTLLKKVNEFGIDKLLHMQVMGGDFKVTPRNFPHLYNAFNETCNILDVTPIPELYVFRGTGHIQAYAIGVEKPVVGINLEGMEWLEHNELMFLFGHELALIKGKYLAYQQMAKVMPVLKNIIGATTLGMGGLAANGLEIALYNWMIMSEFTADRAGLLACQDKDAAIKTLMKMGGLPSDYLNEDTINDFEIQARAFELDKLDNLSKFAKTFSFMEYTFPWAVMRASELLKWIDSGAYDNLLQGREPVIAQTEIVEENNNNEDSEWDFMTDWDESN</sequence>
<dbReference type="Gene3D" id="3.30.2010.10">
    <property type="entry name" value="Metalloproteases ('zincins'), catalytic domain"/>
    <property type="match status" value="1"/>
</dbReference>
<evidence type="ECO:0000256" key="2">
    <source>
        <dbReference type="ARBA" id="ARBA00022670"/>
    </source>
</evidence>
<keyword evidence="7" id="KW-1133">Transmembrane helix</keyword>
<evidence type="ECO:0000256" key="9">
    <source>
        <dbReference type="ARBA" id="ARBA00023136"/>
    </source>
</evidence>
<evidence type="ECO:0000256" key="10">
    <source>
        <dbReference type="RuleBase" id="RU003983"/>
    </source>
</evidence>
<reference evidence="12" key="2">
    <citation type="journal article" date="2019" name="Genome Biol. Evol.">
        <title>Day and night: Metabolic profiles and evolutionary relationships of six axenic non-marine cyanobacteria.</title>
        <authorList>
            <person name="Will S.E."/>
            <person name="Henke P."/>
            <person name="Boedeker C."/>
            <person name="Huang S."/>
            <person name="Brinkmann H."/>
            <person name="Rohde M."/>
            <person name="Jarek M."/>
            <person name="Friedl T."/>
            <person name="Seufert S."/>
            <person name="Schumacher M."/>
            <person name="Overmann J."/>
            <person name="Neumann-Schaal M."/>
            <person name="Petersen J."/>
        </authorList>
    </citation>
    <scope>NUCLEOTIDE SEQUENCE [LARGE SCALE GENOMIC DNA]</scope>
    <source>
        <strain evidence="12">PCC 7102</strain>
    </source>
</reference>
<dbReference type="InterPro" id="IPR050083">
    <property type="entry name" value="HtpX_protease"/>
</dbReference>
<feature type="domain" description="Peptidase M48" evidence="11">
    <location>
        <begin position="83"/>
        <end position="263"/>
    </location>
</feature>
<evidence type="ECO:0000256" key="5">
    <source>
        <dbReference type="ARBA" id="ARBA00022801"/>
    </source>
</evidence>
<evidence type="ECO:0000256" key="3">
    <source>
        <dbReference type="ARBA" id="ARBA00022692"/>
    </source>
</evidence>
<keyword evidence="9" id="KW-0472">Membrane</keyword>
<evidence type="ECO:0000256" key="6">
    <source>
        <dbReference type="ARBA" id="ARBA00022833"/>
    </source>
</evidence>
<dbReference type="EMBL" id="RSCL01000007">
    <property type="protein sequence ID" value="RUT06008.1"/>
    <property type="molecule type" value="Genomic_DNA"/>
</dbReference>
<evidence type="ECO:0000256" key="1">
    <source>
        <dbReference type="ARBA" id="ARBA00022475"/>
    </source>
</evidence>
<accession>A0A433VIS1</accession>
<proteinExistence type="inferred from homology"/>
<evidence type="ECO:0000256" key="4">
    <source>
        <dbReference type="ARBA" id="ARBA00022723"/>
    </source>
</evidence>
<evidence type="ECO:0000313" key="13">
    <source>
        <dbReference type="Proteomes" id="UP000271624"/>
    </source>
</evidence>
<dbReference type="RefSeq" id="WP_127081698.1">
    <property type="nucleotide sequence ID" value="NZ_RSCL01000007.1"/>
</dbReference>
<dbReference type="Pfam" id="PF01435">
    <property type="entry name" value="Peptidase_M48"/>
    <property type="match status" value="1"/>
</dbReference>
<comment type="similarity">
    <text evidence="10">Belongs to the peptidase M48 family.</text>
</comment>
<organism evidence="12 13">
    <name type="scientific">Dulcicalothrix desertica PCC 7102</name>
    <dbReference type="NCBI Taxonomy" id="232991"/>
    <lineage>
        <taxon>Bacteria</taxon>
        <taxon>Bacillati</taxon>
        <taxon>Cyanobacteriota</taxon>
        <taxon>Cyanophyceae</taxon>
        <taxon>Nostocales</taxon>
        <taxon>Calotrichaceae</taxon>
        <taxon>Dulcicalothrix</taxon>
    </lineage>
</organism>
<dbReference type="GO" id="GO:0046872">
    <property type="term" value="F:metal ion binding"/>
    <property type="evidence" value="ECO:0007669"/>
    <property type="project" value="UniProtKB-KW"/>
</dbReference>
<comment type="cofactor">
    <cofactor evidence="10">
        <name>Zn(2+)</name>
        <dbReference type="ChEBI" id="CHEBI:29105"/>
    </cofactor>
    <text evidence="10">Binds 1 zinc ion per subunit.</text>
</comment>